<gene>
    <name evidence="2 3 4" type="primary">LOC116407561</name>
</gene>
<dbReference type="PANTHER" id="PTHR31025:SF25">
    <property type="entry name" value="ZINC FINGER (C2H2)-60"/>
    <property type="match status" value="1"/>
</dbReference>
<name>A0A8J1IWL1_XENTR</name>
<dbReference type="Proteomes" id="UP000008143">
    <property type="component" value="Chromosome 9"/>
</dbReference>
<dbReference type="Xenbase" id="XB-GENE-29092715">
    <property type="gene designation" value="LOC116407561"/>
</dbReference>
<evidence type="ECO:0000313" key="1">
    <source>
        <dbReference type="Proteomes" id="UP000008143"/>
    </source>
</evidence>
<dbReference type="OMA" id="LFCENQI"/>
<dbReference type="OrthoDB" id="8839291at2759"/>
<dbReference type="AlphaFoldDB" id="A0A8J1IWL1"/>
<organism evidence="1 2">
    <name type="scientific">Xenopus tropicalis</name>
    <name type="common">Western clawed frog</name>
    <name type="synonym">Silurana tropicalis</name>
    <dbReference type="NCBI Taxonomy" id="8364"/>
    <lineage>
        <taxon>Eukaryota</taxon>
        <taxon>Metazoa</taxon>
        <taxon>Chordata</taxon>
        <taxon>Craniata</taxon>
        <taxon>Vertebrata</taxon>
        <taxon>Euteleostomi</taxon>
        <taxon>Amphibia</taxon>
        <taxon>Batrachia</taxon>
        <taxon>Anura</taxon>
        <taxon>Pipoidea</taxon>
        <taxon>Pipidae</taxon>
        <taxon>Xenopodinae</taxon>
        <taxon>Xenopus</taxon>
        <taxon>Silurana</taxon>
    </lineage>
</organism>
<accession>A0A8J1IWL1</accession>
<dbReference type="GeneID" id="116407561"/>
<dbReference type="PANTHER" id="PTHR31025">
    <property type="entry name" value="SI:CH211-196P9.1-RELATED"/>
    <property type="match status" value="1"/>
</dbReference>
<dbReference type="RefSeq" id="XP_031748897.1">
    <property type="nucleotide sequence ID" value="XM_031893037.1"/>
</dbReference>
<reference evidence="2 3" key="1">
    <citation type="submission" date="2025-04" db="UniProtKB">
        <authorList>
            <consortium name="RefSeq"/>
        </authorList>
    </citation>
    <scope>IDENTIFICATION</scope>
    <source>
        <strain evidence="2 3">Nigerian</strain>
        <tissue evidence="2 3">Liver and blood</tissue>
    </source>
</reference>
<sequence>MSSPCPAMLRVILGEHDIQKLLLPSGIPNTVDDLLSVIKQSFQLDGHLRLMYMDTDFGQFFTLNSVEDLKDKDSIKVVQVEEPSVILTLSPVSTDFEQFSTDTQASDSSRDTVMLPPCQGRLEKWPDRFEVPQFTFDVERILQAGNHAFFEDGTLLHNQGVKSDIMQKLAESIFKYTAYPTNLQILSVVEALIEKFPCLKEPGSFSGMYGWQQSLKYKMGNFRSKLRNQKLDFPELEVNSLKTKQPNDRVPSKNVKKPKKAELNYLPPHPHGESFESLENEQKALLDEVKKKNNQRVIVEKMSKTFSYRRHEVVNLTPPIKDLQQRWPALFTEAQIKQEFRIITAVALEETFMSKLDGYTPKLLELTNAKGGVARLKMKPVLDVLLQDDRIETRRDAVIRSLIVYLGEVADNLFKDSKDGNQEDFSNDVMRILVHGNGDEEPDVSIVLEGNKVLTKCENTAKACALLMGLIYALNLQYPSSLKYTFEVFQKLILDLDGLKLSHKVRSLKTKLHT</sequence>
<proteinExistence type="predicted"/>
<keyword evidence="1" id="KW-1185">Reference proteome</keyword>
<dbReference type="RefSeq" id="XP_031748896.1">
    <property type="nucleotide sequence ID" value="XM_031893036.1"/>
</dbReference>
<dbReference type="AGR" id="Xenbase:XB-GENE-29092715"/>
<evidence type="ECO:0000313" key="3">
    <source>
        <dbReference type="RefSeq" id="XP_031748897.1"/>
    </source>
</evidence>
<evidence type="ECO:0000313" key="4">
    <source>
        <dbReference type="Xenbase" id="XB-GENE-29092715"/>
    </source>
</evidence>
<evidence type="ECO:0000313" key="2">
    <source>
        <dbReference type="RefSeq" id="XP_031748896.1"/>
    </source>
</evidence>
<dbReference type="KEGG" id="xtr:116407561"/>
<protein>
    <submittedName>
        <fullName evidence="2 3">Uncharacterized protein LOC116407561</fullName>
    </submittedName>
</protein>